<dbReference type="InterPro" id="IPR000835">
    <property type="entry name" value="HTH_MarR-typ"/>
</dbReference>
<dbReference type="RefSeq" id="WP_200786488.1">
    <property type="nucleotide sequence ID" value="NZ_JAEDAO010000001.1"/>
</dbReference>
<name>A0A934PZI1_9BURK</name>
<dbReference type="InterPro" id="IPR036390">
    <property type="entry name" value="WH_DNA-bd_sf"/>
</dbReference>
<dbReference type="AlphaFoldDB" id="A0A934PZI1"/>
<keyword evidence="3" id="KW-0805">Transcription regulation</keyword>
<dbReference type="InterPro" id="IPR055166">
    <property type="entry name" value="Transc_reg_Sar_Rot_HTH"/>
</dbReference>
<evidence type="ECO:0000313" key="8">
    <source>
        <dbReference type="Proteomes" id="UP000617041"/>
    </source>
</evidence>
<dbReference type="SMART" id="SM00347">
    <property type="entry name" value="HTH_MARR"/>
    <property type="match status" value="1"/>
</dbReference>
<dbReference type="InterPro" id="IPR036388">
    <property type="entry name" value="WH-like_DNA-bd_sf"/>
</dbReference>
<keyword evidence="5" id="KW-0804">Transcription</keyword>
<evidence type="ECO:0000256" key="1">
    <source>
        <dbReference type="ARBA" id="ARBA00004496"/>
    </source>
</evidence>
<evidence type="ECO:0000259" key="6">
    <source>
        <dbReference type="PROSITE" id="PS50995"/>
    </source>
</evidence>
<dbReference type="Pfam" id="PF22381">
    <property type="entry name" value="Staph_reg_Sar_Rot"/>
    <property type="match status" value="1"/>
</dbReference>
<sequence>MPRSPAIPPDQALRLEHQVCFALYSASLAMTKLYKPWLDGLGLTYPQYIAMLVLWEQDGLSVKELGERLFLDSGTLTPLLKRLEAAGLVTRLRATDDERRVLVRLTAAGRRLRSRAEAIPSCIVEAAQCPLPELVQLTRQIRSLRDRLAA</sequence>
<evidence type="ECO:0000256" key="5">
    <source>
        <dbReference type="ARBA" id="ARBA00023163"/>
    </source>
</evidence>
<evidence type="ECO:0000313" key="7">
    <source>
        <dbReference type="EMBL" id="MBK0391686.1"/>
    </source>
</evidence>
<dbReference type="InterPro" id="IPR039422">
    <property type="entry name" value="MarR/SlyA-like"/>
</dbReference>
<evidence type="ECO:0000256" key="4">
    <source>
        <dbReference type="ARBA" id="ARBA00023125"/>
    </source>
</evidence>
<dbReference type="SUPFAM" id="SSF46785">
    <property type="entry name" value="Winged helix' DNA-binding domain"/>
    <property type="match status" value="1"/>
</dbReference>
<evidence type="ECO:0000256" key="2">
    <source>
        <dbReference type="ARBA" id="ARBA00022490"/>
    </source>
</evidence>
<dbReference type="FunFam" id="1.10.10.10:FF:000163">
    <property type="entry name" value="MarR family transcriptional regulator"/>
    <property type="match status" value="1"/>
</dbReference>
<accession>A0A934PZI1</accession>
<reference evidence="7" key="1">
    <citation type="submission" date="2020-12" db="EMBL/GenBank/DDBJ databases">
        <title>Ramlibacter sp. nov., isolated from a freshwater alga, Cryptomonas.</title>
        <authorList>
            <person name="Kim H.M."/>
            <person name="Jeon C.O."/>
        </authorList>
    </citation>
    <scope>NUCLEOTIDE SEQUENCE</scope>
    <source>
        <strain evidence="7">CrO1</strain>
    </source>
</reference>
<dbReference type="GO" id="GO:0003700">
    <property type="term" value="F:DNA-binding transcription factor activity"/>
    <property type="evidence" value="ECO:0007669"/>
    <property type="project" value="InterPro"/>
</dbReference>
<comment type="subcellular location">
    <subcellularLocation>
        <location evidence="1">Cytoplasm</location>
    </subcellularLocation>
</comment>
<proteinExistence type="predicted"/>
<dbReference type="GO" id="GO:0003677">
    <property type="term" value="F:DNA binding"/>
    <property type="evidence" value="ECO:0007669"/>
    <property type="project" value="UniProtKB-KW"/>
</dbReference>
<dbReference type="GO" id="GO:0006950">
    <property type="term" value="P:response to stress"/>
    <property type="evidence" value="ECO:0007669"/>
    <property type="project" value="TreeGrafter"/>
</dbReference>
<dbReference type="PROSITE" id="PS50995">
    <property type="entry name" value="HTH_MARR_2"/>
    <property type="match status" value="1"/>
</dbReference>
<gene>
    <name evidence="7" type="ORF">I8E28_03705</name>
</gene>
<dbReference type="PANTHER" id="PTHR33164">
    <property type="entry name" value="TRANSCRIPTIONAL REGULATOR, MARR FAMILY"/>
    <property type="match status" value="1"/>
</dbReference>
<feature type="domain" description="HTH marR-type" evidence="6">
    <location>
        <begin position="16"/>
        <end position="150"/>
    </location>
</feature>
<keyword evidence="2" id="KW-0963">Cytoplasm</keyword>
<dbReference type="Gene3D" id="1.10.10.10">
    <property type="entry name" value="Winged helix-like DNA-binding domain superfamily/Winged helix DNA-binding domain"/>
    <property type="match status" value="1"/>
</dbReference>
<keyword evidence="8" id="KW-1185">Reference proteome</keyword>
<dbReference type="Proteomes" id="UP000617041">
    <property type="component" value="Unassembled WGS sequence"/>
</dbReference>
<dbReference type="PRINTS" id="PR00598">
    <property type="entry name" value="HTHMARR"/>
</dbReference>
<dbReference type="PANTHER" id="PTHR33164:SF5">
    <property type="entry name" value="ORGANIC HYDROPEROXIDE RESISTANCE TRANSCRIPTIONAL REGULATOR"/>
    <property type="match status" value="1"/>
</dbReference>
<dbReference type="EMBL" id="JAEDAO010000001">
    <property type="protein sequence ID" value="MBK0391686.1"/>
    <property type="molecule type" value="Genomic_DNA"/>
</dbReference>
<comment type="caution">
    <text evidence="7">The sequence shown here is derived from an EMBL/GenBank/DDBJ whole genome shotgun (WGS) entry which is preliminary data.</text>
</comment>
<protein>
    <submittedName>
        <fullName evidence="7">MarR family transcriptional regulator</fullName>
    </submittedName>
</protein>
<organism evidence="7 8">
    <name type="scientific">Ramlibacter algicola</name>
    <dbReference type="NCBI Taxonomy" id="2795217"/>
    <lineage>
        <taxon>Bacteria</taxon>
        <taxon>Pseudomonadati</taxon>
        <taxon>Pseudomonadota</taxon>
        <taxon>Betaproteobacteria</taxon>
        <taxon>Burkholderiales</taxon>
        <taxon>Comamonadaceae</taxon>
        <taxon>Ramlibacter</taxon>
    </lineage>
</organism>
<keyword evidence="4" id="KW-0238">DNA-binding</keyword>
<dbReference type="GO" id="GO:0005737">
    <property type="term" value="C:cytoplasm"/>
    <property type="evidence" value="ECO:0007669"/>
    <property type="project" value="UniProtKB-SubCell"/>
</dbReference>
<evidence type="ECO:0000256" key="3">
    <source>
        <dbReference type="ARBA" id="ARBA00023015"/>
    </source>
</evidence>